<dbReference type="InterPro" id="IPR036094">
    <property type="entry name" value="NadA_sf"/>
</dbReference>
<evidence type="ECO:0000256" key="1">
    <source>
        <dbReference type="ARBA" id="ARBA00001966"/>
    </source>
</evidence>
<evidence type="ECO:0000256" key="3">
    <source>
        <dbReference type="ARBA" id="ARBA00012669"/>
    </source>
</evidence>
<evidence type="ECO:0000256" key="7">
    <source>
        <dbReference type="ARBA" id="ARBA00022723"/>
    </source>
</evidence>
<evidence type="ECO:0000256" key="5">
    <source>
        <dbReference type="ARBA" id="ARBA00022642"/>
    </source>
</evidence>
<evidence type="ECO:0000256" key="2">
    <source>
        <dbReference type="ARBA" id="ARBA00005065"/>
    </source>
</evidence>
<dbReference type="PANTHER" id="PTHR30573:SF0">
    <property type="entry name" value="QUINOLINATE SYNTHASE, CHLOROPLASTIC"/>
    <property type="match status" value="1"/>
</dbReference>
<dbReference type="GO" id="GO:0046872">
    <property type="term" value="F:metal ion binding"/>
    <property type="evidence" value="ECO:0007669"/>
    <property type="project" value="UniProtKB-KW"/>
</dbReference>
<dbReference type="EMBL" id="LFWZ01000006">
    <property type="protein sequence ID" value="KON31383.1"/>
    <property type="molecule type" value="Genomic_DNA"/>
</dbReference>
<dbReference type="NCBIfam" id="NF006878">
    <property type="entry name" value="PRK09375.1-2"/>
    <property type="match status" value="1"/>
</dbReference>
<dbReference type="PATRIC" id="fig|1685127.3.peg.197"/>
<keyword evidence="7" id="KW-0479">Metal-binding</keyword>
<dbReference type="GO" id="GO:0034628">
    <property type="term" value="P:'de novo' NAD+ biosynthetic process from L-aspartate"/>
    <property type="evidence" value="ECO:0007669"/>
    <property type="project" value="TreeGrafter"/>
</dbReference>
<evidence type="ECO:0000256" key="6">
    <source>
        <dbReference type="ARBA" id="ARBA00022679"/>
    </source>
</evidence>
<name>A0A0M0BS10_9ARCH</name>
<protein>
    <recommendedName>
        <fullName evidence="3 10">Quinolinate synthase</fullName>
        <ecNumber evidence="3 10">2.5.1.72</ecNumber>
    </recommendedName>
</protein>
<organism evidence="11 12">
    <name type="scientific">miscellaneous Crenarchaeota group-15 archaeon DG-45</name>
    <dbReference type="NCBI Taxonomy" id="1685127"/>
    <lineage>
        <taxon>Archaea</taxon>
        <taxon>Candidatus Bathyarchaeota</taxon>
        <taxon>MCG-15</taxon>
    </lineage>
</organism>
<dbReference type="SUPFAM" id="SSF142754">
    <property type="entry name" value="NadA-like"/>
    <property type="match status" value="1"/>
</dbReference>
<gene>
    <name evidence="11" type="ORF">AC482_01055</name>
</gene>
<dbReference type="AlphaFoldDB" id="A0A0M0BS10"/>
<comment type="caution">
    <text evidence="11">The sequence shown here is derived from an EMBL/GenBank/DDBJ whole genome shotgun (WGS) entry which is preliminary data.</text>
</comment>
<evidence type="ECO:0000256" key="4">
    <source>
        <dbReference type="ARBA" id="ARBA00022485"/>
    </source>
</evidence>
<evidence type="ECO:0000256" key="9">
    <source>
        <dbReference type="ARBA" id="ARBA00023014"/>
    </source>
</evidence>
<reference evidence="11 12" key="1">
    <citation type="submission" date="2015-06" db="EMBL/GenBank/DDBJ databases">
        <title>New insights into the roles of widespread benthic archaea in carbon and nitrogen cycling.</title>
        <authorList>
            <person name="Lazar C.S."/>
            <person name="Baker B.J."/>
            <person name="Seitz K.W."/>
            <person name="Hyde A.S."/>
            <person name="Dick G.J."/>
            <person name="Hinrichs K.-U."/>
            <person name="Teske A.P."/>
        </authorList>
    </citation>
    <scope>NUCLEOTIDE SEQUENCE [LARGE SCALE GENOMIC DNA]</scope>
    <source>
        <strain evidence="11">DG-45</strain>
    </source>
</reference>
<dbReference type="EC" id="2.5.1.72" evidence="3 10"/>
<dbReference type="GO" id="GO:0008987">
    <property type="term" value="F:quinolinate synthetase A activity"/>
    <property type="evidence" value="ECO:0007669"/>
    <property type="project" value="UniProtKB-UniRule"/>
</dbReference>
<dbReference type="Gene3D" id="3.40.50.10800">
    <property type="entry name" value="NadA-like"/>
    <property type="match status" value="3"/>
</dbReference>
<dbReference type="NCBIfam" id="TIGR00550">
    <property type="entry name" value="nadA"/>
    <property type="match status" value="1"/>
</dbReference>
<keyword evidence="9" id="KW-0411">Iron-sulfur</keyword>
<dbReference type="PANTHER" id="PTHR30573">
    <property type="entry name" value="QUINOLINATE SYNTHETASE A"/>
    <property type="match status" value="1"/>
</dbReference>
<keyword evidence="6" id="KW-0808">Transferase</keyword>
<keyword evidence="8" id="KW-0408">Iron</keyword>
<comment type="pathway">
    <text evidence="2">Cofactor biosynthesis; NAD(+) biosynthesis; quinolinate from iminoaspartate: step 1/1.</text>
</comment>
<comment type="cofactor">
    <cofactor evidence="1">
        <name>[4Fe-4S] cluster</name>
        <dbReference type="ChEBI" id="CHEBI:49883"/>
    </cofactor>
</comment>
<dbReference type="Pfam" id="PF02445">
    <property type="entry name" value="NadA"/>
    <property type="match status" value="1"/>
</dbReference>
<evidence type="ECO:0000256" key="8">
    <source>
        <dbReference type="ARBA" id="ARBA00023004"/>
    </source>
</evidence>
<evidence type="ECO:0000313" key="11">
    <source>
        <dbReference type="EMBL" id="KON31383.1"/>
    </source>
</evidence>
<dbReference type="UniPathway" id="UPA00253">
    <property type="reaction ID" value="UER00327"/>
</dbReference>
<dbReference type="Proteomes" id="UP000037210">
    <property type="component" value="Unassembled WGS sequence"/>
</dbReference>
<dbReference type="GO" id="GO:0051539">
    <property type="term" value="F:4 iron, 4 sulfur cluster binding"/>
    <property type="evidence" value="ECO:0007669"/>
    <property type="project" value="UniProtKB-KW"/>
</dbReference>
<dbReference type="InterPro" id="IPR003473">
    <property type="entry name" value="NadA"/>
</dbReference>
<keyword evidence="4" id="KW-0004">4Fe-4S</keyword>
<accession>A0A0M0BS10</accession>
<evidence type="ECO:0000256" key="10">
    <source>
        <dbReference type="NCBIfam" id="TIGR00550"/>
    </source>
</evidence>
<keyword evidence="5" id="KW-0662">Pyridine nucleotide biosynthesis</keyword>
<proteinExistence type="predicted"/>
<evidence type="ECO:0000313" key="12">
    <source>
        <dbReference type="Proteomes" id="UP000037210"/>
    </source>
</evidence>
<sequence>MSGLQGKIIALKEEKRGLLLAHNYQVPEIQEIADFVGDSLELCMRAAAIEDAGLIVFCGVDFMAETAALLNPGKRVVLPTASARCPMAAMLPAGVLREAKRAHPGAPVVLYVNTLAEAKTEADVVCTSANAAEIVGQLEADPVLFGPDANLVFHVSRMNPGRTIIPVPADGFCHVHRFFGDGEEALELKRRHPGAELLVHPECEPEFQLRADRVLSTGQMYRHCARSGSKVFIIATEVGMVERLRREIPGKTFIPANKYAECTAMKRITLENTYEALRREEPVVTVPEEIAEKARKPIKRMLEMTRRSP</sequence>